<keyword evidence="3" id="KW-1185">Reference proteome</keyword>
<feature type="domain" description="N-acetyltransferase" evidence="1">
    <location>
        <begin position="72"/>
        <end position="146"/>
    </location>
</feature>
<accession>A0AA38RHW4</accession>
<dbReference type="InterPro" id="IPR016181">
    <property type="entry name" value="Acyl_CoA_acyltransferase"/>
</dbReference>
<evidence type="ECO:0000313" key="2">
    <source>
        <dbReference type="EMBL" id="KAJ9132408.1"/>
    </source>
</evidence>
<proteinExistence type="predicted"/>
<dbReference type="EMBL" id="JANBVN010000218">
    <property type="protein sequence ID" value="KAJ9132408.1"/>
    <property type="molecule type" value="Genomic_DNA"/>
</dbReference>
<dbReference type="Pfam" id="PF13508">
    <property type="entry name" value="Acetyltransf_7"/>
    <property type="match status" value="1"/>
</dbReference>
<comment type="caution">
    <text evidence="2">The sequence shown here is derived from an EMBL/GenBank/DDBJ whole genome shotgun (WGS) entry which is preliminary data.</text>
</comment>
<name>A0AA38RHW4_9PEZI</name>
<gene>
    <name evidence="2" type="ORF">NKR19_g9304</name>
</gene>
<dbReference type="SUPFAM" id="SSF55729">
    <property type="entry name" value="Acyl-CoA N-acyltransferases (Nat)"/>
    <property type="match status" value="1"/>
</dbReference>
<reference evidence="2" key="1">
    <citation type="submission" date="2022-07" db="EMBL/GenBank/DDBJ databases">
        <title>Fungi with potential for degradation of polypropylene.</title>
        <authorList>
            <person name="Gostincar C."/>
        </authorList>
    </citation>
    <scope>NUCLEOTIDE SEQUENCE</scope>
    <source>
        <strain evidence="2">EXF-13287</strain>
    </source>
</reference>
<dbReference type="GO" id="GO:0016747">
    <property type="term" value="F:acyltransferase activity, transferring groups other than amino-acyl groups"/>
    <property type="evidence" value="ECO:0007669"/>
    <property type="project" value="InterPro"/>
</dbReference>
<sequence length="170" mass="18621">MSSPQVPATSPTLPEGYRLHVGYPSVSEYCRLRRESGLTPKSEVQAVPIPQGSWYGCYISFTPASSTSSTAVAMGRIIGDGGWYFHIADMATLPGHQRKGFGKVILRELVGYIKTHAPVGEGAEPYVTLLADGPGRKLYQGFGFEETGPRTVGMALAKGWWREEVREQER</sequence>
<dbReference type="Proteomes" id="UP001174691">
    <property type="component" value="Unassembled WGS sequence"/>
</dbReference>
<evidence type="ECO:0000259" key="1">
    <source>
        <dbReference type="Pfam" id="PF13508"/>
    </source>
</evidence>
<protein>
    <recommendedName>
        <fullName evidence="1">N-acetyltransferase domain-containing protein</fullName>
    </recommendedName>
</protein>
<dbReference type="Gene3D" id="3.40.630.30">
    <property type="match status" value="1"/>
</dbReference>
<evidence type="ECO:0000313" key="3">
    <source>
        <dbReference type="Proteomes" id="UP001174691"/>
    </source>
</evidence>
<dbReference type="InterPro" id="IPR000182">
    <property type="entry name" value="GNAT_dom"/>
</dbReference>
<dbReference type="CDD" id="cd04301">
    <property type="entry name" value="NAT_SF"/>
    <property type="match status" value="1"/>
</dbReference>
<organism evidence="2 3">
    <name type="scientific">Coniochaeta hoffmannii</name>
    <dbReference type="NCBI Taxonomy" id="91930"/>
    <lineage>
        <taxon>Eukaryota</taxon>
        <taxon>Fungi</taxon>
        <taxon>Dikarya</taxon>
        <taxon>Ascomycota</taxon>
        <taxon>Pezizomycotina</taxon>
        <taxon>Sordariomycetes</taxon>
        <taxon>Sordariomycetidae</taxon>
        <taxon>Coniochaetales</taxon>
        <taxon>Coniochaetaceae</taxon>
        <taxon>Coniochaeta</taxon>
    </lineage>
</organism>
<dbReference type="AlphaFoldDB" id="A0AA38RHW4"/>